<dbReference type="EMBL" id="JRYR02000001">
    <property type="protein sequence ID" value="OHX65429.1"/>
    <property type="molecule type" value="Genomic_DNA"/>
</dbReference>
<feature type="domain" description="Cyclic nucleotide-binding" evidence="1">
    <location>
        <begin position="29"/>
        <end position="117"/>
    </location>
</feature>
<dbReference type="Proteomes" id="UP000179797">
    <property type="component" value="Unassembled WGS sequence"/>
</dbReference>
<keyword evidence="3" id="KW-1185">Reference proteome</keyword>
<name>A0A1S1YWM6_FLAPC</name>
<gene>
    <name evidence="2" type="ORF">NH26_03235</name>
</gene>
<dbReference type="OrthoDB" id="663011at2"/>
<dbReference type="Pfam" id="PF00027">
    <property type="entry name" value="cNMP_binding"/>
    <property type="match status" value="1"/>
</dbReference>
<protein>
    <submittedName>
        <fullName evidence="2">Crp/Fnr family transcriptional regulator</fullName>
    </submittedName>
</protein>
<reference evidence="2 3" key="1">
    <citation type="journal article" date="2012" name="Int. J. Syst. Evol. Microbiol.">
        <title>Flammeovirga pacifica sp. nov., isolated from deep-sea sediment.</title>
        <authorList>
            <person name="Xu H."/>
            <person name="Fu Y."/>
            <person name="Yang N."/>
            <person name="Ding Z."/>
            <person name="Lai Q."/>
            <person name="Zeng R."/>
        </authorList>
    </citation>
    <scope>NUCLEOTIDE SEQUENCE [LARGE SCALE GENOMIC DNA]</scope>
    <source>
        <strain evidence="3">DSM 24597 / LMG 26175 / WPAGA1</strain>
    </source>
</reference>
<evidence type="ECO:0000259" key="1">
    <source>
        <dbReference type="Pfam" id="PF00027"/>
    </source>
</evidence>
<dbReference type="STRING" id="915059.NH26_03235"/>
<dbReference type="InterPro" id="IPR018490">
    <property type="entry name" value="cNMP-bd_dom_sf"/>
</dbReference>
<dbReference type="InterPro" id="IPR014710">
    <property type="entry name" value="RmlC-like_jellyroll"/>
</dbReference>
<evidence type="ECO:0000313" key="2">
    <source>
        <dbReference type="EMBL" id="OHX65429.1"/>
    </source>
</evidence>
<sequence length="191" mass="22499">MEELKNYLNHISVLGEETFNILQNYFEPIELKKHEFFIKEDSYAKQIGFLQKGIVRAFFVNNEGKEYNKQFFVGPSIIGAYSSLLTNQPNKIAQQALTDCQILVADFKKVEALYDKHHDLERLGRKIAEYYFLEKEQKELEMGLLDADKRYELMREKFPSIERIIPQYYIASYLGISPTQLSRIRKKLSQP</sequence>
<dbReference type="AlphaFoldDB" id="A0A1S1YWM6"/>
<proteinExistence type="predicted"/>
<dbReference type="SUPFAM" id="SSF51206">
    <property type="entry name" value="cAMP-binding domain-like"/>
    <property type="match status" value="1"/>
</dbReference>
<comment type="caution">
    <text evidence="2">The sequence shown here is derived from an EMBL/GenBank/DDBJ whole genome shotgun (WGS) entry which is preliminary data.</text>
</comment>
<accession>A0A1S1YWM6</accession>
<dbReference type="InterPro" id="IPR000595">
    <property type="entry name" value="cNMP-bd_dom"/>
</dbReference>
<dbReference type="RefSeq" id="WP_044225481.1">
    <property type="nucleotide sequence ID" value="NZ_JRYR02000001.1"/>
</dbReference>
<dbReference type="Gene3D" id="2.60.120.10">
    <property type="entry name" value="Jelly Rolls"/>
    <property type="match status" value="1"/>
</dbReference>
<evidence type="ECO:0000313" key="3">
    <source>
        <dbReference type="Proteomes" id="UP000179797"/>
    </source>
</evidence>
<organism evidence="2 3">
    <name type="scientific">Flammeovirga pacifica</name>
    <dbReference type="NCBI Taxonomy" id="915059"/>
    <lineage>
        <taxon>Bacteria</taxon>
        <taxon>Pseudomonadati</taxon>
        <taxon>Bacteroidota</taxon>
        <taxon>Cytophagia</taxon>
        <taxon>Cytophagales</taxon>
        <taxon>Flammeovirgaceae</taxon>
        <taxon>Flammeovirga</taxon>
    </lineage>
</organism>